<feature type="compositionally biased region" description="Acidic residues" evidence="1">
    <location>
        <begin position="97"/>
        <end position="108"/>
    </location>
</feature>
<comment type="caution">
    <text evidence="2">The sequence shown here is derived from an EMBL/GenBank/DDBJ whole genome shotgun (WGS) entry which is preliminary data.</text>
</comment>
<evidence type="ECO:0000256" key="1">
    <source>
        <dbReference type="SAM" id="MobiDB-lite"/>
    </source>
</evidence>
<feature type="region of interest" description="Disordered" evidence="1">
    <location>
        <begin position="87"/>
        <end position="108"/>
    </location>
</feature>
<accession>A0A8S4RCY5</accession>
<proteinExistence type="predicted"/>
<evidence type="ECO:0000313" key="3">
    <source>
        <dbReference type="Proteomes" id="UP000838756"/>
    </source>
</evidence>
<protein>
    <submittedName>
        <fullName evidence="2">Jg6156 protein</fullName>
    </submittedName>
</protein>
<gene>
    <name evidence="2" type="primary">jg6156</name>
    <name evidence="2" type="ORF">PAEG_LOCUS12438</name>
</gene>
<organism evidence="2 3">
    <name type="scientific">Pararge aegeria aegeria</name>
    <dbReference type="NCBI Taxonomy" id="348720"/>
    <lineage>
        <taxon>Eukaryota</taxon>
        <taxon>Metazoa</taxon>
        <taxon>Ecdysozoa</taxon>
        <taxon>Arthropoda</taxon>
        <taxon>Hexapoda</taxon>
        <taxon>Insecta</taxon>
        <taxon>Pterygota</taxon>
        <taxon>Neoptera</taxon>
        <taxon>Endopterygota</taxon>
        <taxon>Lepidoptera</taxon>
        <taxon>Glossata</taxon>
        <taxon>Ditrysia</taxon>
        <taxon>Papilionoidea</taxon>
        <taxon>Nymphalidae</taxon>
        <taxon>Satyrinae</taxon>
        <taxon>Satyrini</taxon>
        <taxon>Parargina</taxon>
        <taxon>Pararge</taxon>
    </lineage>
</organism>
<name>A0A8S4RCY5_9NEOP</name>
<dbReference type="Proteomes" id="UP000838756">
    <property type="component" value="Unassembled WGS sequence"/>
</dbReference>
<keyword evidence="3" id="KW-1185">Reference proteome</keyword>
<evidence type="ECO:0000313" key="2">
    <source>
        <dbReference type="EMBL" id="CAH2234684.1"/>
    </source>
</evidence>
<dbReference type="AlphaFoldDB" id="A0A8S4RCY5"/>
<sequence>MVERWEKSCFKRVLCYLTQDFRYNTFTTLMSYDYNIRVIPRLELGFNLEPDIAFSSSHIQISSTESAAILVSGQCWLGDLDSGVTIDRYQGPSEIEPQAEEEKEDPSI</sequence>
<dbReference type="EMBL" id="CAKXAJ010025077">
    <property type="protein sequence ID" value="CAH2234684.1"/>
    <property type="molecule type" value="Genomic_DNA"/>
</dbReference>
<reference evidence="2" key="1">
    <citation type="submission" date="2022-03" db="EMBL/GenBank/DDBJ databases">
        <authorList>
            <person name="Lindestad O."/>
        </authorList>
    </citation>
    <scope>NUCLEOTIDE SEQUENCE</scope>
</reference>